<dbReference type="AlphaFoldDB" id="A0A327L1N1"/>
<dbReference type="SUPFAM" id="SSF75005">
    <property type="entry name" value="Arabinanase/levansucrase/invertase"/>
    <property type="match status" value="1"/>
</dbReference>
<keyword evidence="2" id="KW-1185">Reference proteome</keyword>
<reference evidence="1 2" key="1">
    <citation type="submission" date="2017-07" db="EMBL/GenBank/DDBJ databases">
        <title>Draft Genome Sequences of Select Purple Nonsulfur Bacteria.</title>
        <authorList>
            <person name="Lasarre B."/>
            <person name="Mckinlay J.B."/>
        </authorList>
    </citation>
    <scope>NUCLEOTIDE SEQUENCE [LARGE SCALE GENOMIC DNA]</scope>
    <source>
        <strain evidence="1 2">DSM 5909</strain>
    </source>
</reference>
<evidence type="ECO:0000313" key="1">
    <source>
        <dbReference type="EMBL" id="RAI44990.1"/>
    </source>
</evidence>
<accession>A0A327L1N1</accession>
<sequence length="371" mass="41476">MLSVLTAFVPVTARAGAEPHLAPAGAPEVLYSWQTQRCEDEFIPDSPARAFRRADGEMVLIATHRTNWSLVGPDFHNLRVSCRVMMRSTDYPFGTGRLWIQATYTFDGTKIAALVSQDLSADFKRAGCDPRGEPGRCWVNQILSASSDDMGAHFSLAPPDRRTVATLGDAYPPTAKGRYGVFTTSNIVHRDDGYYMIAATQAWGVQETGNCLFRTSDPMDPGLWRAWDGERFSIDMRSPSTPTPCPRIKGLTSEVRSITYSPRHDRWIAVFAGRHLLPGDEKPVPGFYYATSTDLLNWSRPARITAAPTKPREERLDQVWGYPSLLDPQSKTRNFETVDGEAPVLLFTIAHLDNGRGTMNRDIWYMPLKLD</sequence>
<dbReference type="Proteomes" id="UP000249130">
    <property type="component" value="Unassembled WGS sequence"/>
</dbReference>
<name>A0A327L1N1_9BRAD</name>
<comment type="caution">
    <text evidence="1">The sequence shown here is derived from an EMBL/GenBank/DDBJ whole genome shotgun (WGS) entry which is preliminary data.</text>
</comment>
<dbReference type="Gene3D" id="2.115.10.20">
    <property type="entry name" value="Glycosyl hydrolase domain, family 43"/>
    <property type="match status" value="1"/>
</dbReference>
<evidence type="ECO:0008006" key="3">
    <source>
        <dbReference type="Google" id="ProtNLM"/>
    </source>
</evidence>
<evidence type="ECO:0000313" key="2">
    <source>
        <dbReference type="Proteomes" id="UP000249130"/>
    </source>
</evidence>
<proteinExistence type="predicted"/>
<gene>
    <name evidence="1" type="ORF">CH341_06145</name>
</gene>
<organism evidence="1 2">
    <name type="scientific">Rhodoplanes roseus</name>
    <dbReference type="NCBI Taxonomy" id="29409"/>
    <lineage>
        <taxon>Bacteria</taxon>
        <taxon>Pseudomonadati</taxon>
        <taxon>Pseudomonadota</taxon>
        <taxon>Alphaproteobacteria</taxon>
        <taxon>Hyphomicrobiales</taxon>
        <taxon>Nitrobacteraceae</taxon>
        <taxon>Rhodoplanes</taxon>
    </lineage>
</organism>
<dbReference type="InterPro" id="IPR023296">
    <property type="entry name" value="Glyco_hydro_beta-prop_sf"/>
</dbReference>
<dbReference type="EMBL" id="NPEX01000027">
    <property type="protein sequence ID" value="RAI44990.1"/>
    <property type="molecule type" value="Genomic_DNA"/>
</dbReference>
<protein>
    <recommendedName>
        <fullName evidence="3">Glycosyl hydrolase family 32 N-terminal domain-containing protein</fullName>
    </recommendedName>
</protein>